<dbReference type="RefSeq" id="WP_156320747.1">
    <property type="nucleotide sequence ID" value="NZ_CP012023.1"/>
</dbReference>
<name>A0A0N9ZR68_9RHOB</name>
<keyword evidence="2" id="KW-1185">Reference proteome</keyword>
<gene>
    <name evidence="1" type="ORF">IMCC12053_2280</name>
</gene>
<dbReference type="STRING" id="1397108.IMCC12053_2280"/>
<dbReference type="PATRIC" id="fig|1397108.4.peg.2330"/>
<dbReference type="Proteomes" id="UP000064920">
    <property type="component" value="Chromosome"/>
</dbReference>
<dbReference type="EMBL" id="CP012023">
    <property type="protein sequence ID" value="ALI56227.1"/>
    <property type="molecule type" value="Genomic_DNA"/>
</dbReference>
<evidence type="ECO:0000313" key="1">
    <source>
        <dbReference type="EMBL" id="ALI56227.1"/>
    </source>
</evidence>
<accession>A0A0N9ZR68</accession>
<evidence type="ECO:0000313" key="2">
    <source>
        <dbReference type="Proteomes" id="UP000064920"/>
    </source>
</evidence>
<proteinExistence type="predicted"/>
<dbReference type="AlphaFoldDB" id="A0A0N9ZR68"/>
<dbReference type="NCBIfam" id="NF046098">
    <property type="entry name" value="RSP_7527_fam"/>
    <property type="match status" value="1"/>
</dbReference>
<organism evidence="1 2">
    <name type="scientific">Celeribacter marinus</name>
    <dbReference type="NCBI Taxonomy" id="1397108"/>
    <lineage>
        <taxon>Bacteria</taxon>
        <taxon>Pseudomonadati</taxon>
        <taxon>Pseudomonadota</taxon>
        <taxon>Alphaproteobacteria</taxon>
        <taxon>Rhodobacterales</taxon>
        <taxon>Roseobacteraceae</taxon>
        <taxon>Celeribacter</taxon>
    </lineage>
</organism>
<protein>
    <submittedName>
        <fullName evidence="1">Uncharacterized protein</fullName>
    </submittedName>
</protein>
<dbReference type="KEGG" id="cmar:IMCC12053_2280"/>
<sequence length="50" mass="5429">MENITYVSLADIEQKAHALRAEAARNMGKAIATWVRARFAAKATVNGKLA</sequence>
<dbReference type="InterPro" id="IPR058227">
    <property type="entry name" value="RSP_7527-like"/>
</dbReference>
<reference evidence="1 2" key="1">
    <citation type="submission" date="2015-05" db="EMBL/GenBank/DDBJ databases">
        <authorList>
            <person name="Wang D.B."/>
            <person name="Wang M."/>
        </authorList>
    </citation>
    <scope>NUCLEOTIDE SEQUENCE [LARGE SCALE GENOMIC DNA]</scope>
    <source>
        <strain evidence="1 2">IMCC 12053</strain>
    </source>
</reference>